<evidence type="ECO:0000313" key="4">
    <source>
        <dbReference type="EMBL" id="MFC3039234.1"/>
    </source>
</evidence>
<dbReference type="EMBL" id="JBHRSA010000006">
    <property type="protein sequence ID" value="MFC3039234.1"/>
    <property type="molecule type" value="Genomic_DNA"/>
</dbReference>
<feature type="domain" description="NAD-dependent epimerase/dehydratase" evidence="2">
    <location>
        <begin position="3"/>
        <end position="210"/>
    </location>
</feature>
<evidence type="ECO:0000313" key="5">
    <source>
        <dbReference type="Proteomes" id="UP001595279"/>
    </source>
</evidence>
<feature type="domain" description="DUF1731" evidence="3">
    <location>
        <begin position="248"/>
        <end position="294"/>
    </location>
</feature>
<sequence>MNILITGGTGFLGSSLAASLTQKGHQLYILTRTPDNHEDTDKTTYIGYDRQAESLPAIDAVINLAGESLFGYWTEKKKQTIKDSRLEITRHLIDLLRQMKQKPAVFISGSAVGYYGMSEELIFTEATEDPGNGFLAEVCTKWEAAASQAKSLGIRTVYARFGVILGKEGGALPLMSLPVKLFAGGKIGSGEQWMSWIHLQDAVDLMEFCLFTPSVEGPVNFTAPSPRRNKDFTRILAQVLKRPYWLPAPTLLMVAVLGEMSQLIRKGQYVYPEKALHRGFTFTFPRPKEALEDIRP</sequence>
<dbReference type="Proteomes" id="UP001595279">
    <property type="component" value="Unassembled WGS sequence"/>
</dbReference>
<dbReference type="InterPro" id="IPR001509">
    <property type="entry name" value="Epimerase_deHydtase"/>
</dbReference>
<comment type="caution">
    <text evidence="4">The sequence shown here is derived from an EMBL/GenBank/DDBJ whole genome shotgun (WGS) entry which is preliminary data.</text>
</comment>
<reference evidence="5" key="1">
    <citation type="journal article" date="2019" name="Int. J. Syst. Evol. Microbiol.">
        <title>The Global Catalogue of Microorganisms (GCM) 10K type strain sequencing project: providing services to taxonomists for standard genome sequencing and annotation.</title>
        <authorList>
            <consortium name="The Broad Institute Genomics Platform"/>
            <consortium name="The Broad Institute Genome Sequencing Center for Infectious Disease"/>
            <person name="Wu L."/>
            <person name="Ma J."/>
        </authorList>
    </citation>
    <scope>NUCLEOTIDE SEQUENCE [LARGE SCALE GENOMIC DNA]</scope>
    <source>
        <strain evidence="5">KCTC 13128</strain>
    </source>
</reference>
<evidence type="ECO:0000256" key="1">
    <source>
        <dbReference type="ARBA" id="ARBA00009353"/>
    </source>
</evidence>
<proteinExistence type="inferred from homology"/>
<gene>
    <name evidence="4" type="ORF">ACFOGI_03095</name>
</gene>
<organism evidence="4 5">
    <name type="scientific">Virgibacillus xinjiangensis</name>
    <dbReference type="NCBI Taxonomy" id="393090"/>
    <lineage>
        <taxon>Bacteria</taxon>
        <taxon>Bacillati</taxon>
        <taxon>Bacillota</taxon>
        <taxon>Bacilli</taxon>
        <taxon>Bacillales</taxon>
        <taxon>Bacillaceae</taxon>
        <taxon>Virgibacillus</taxon>
    </lineage>
</organism>
<accession>A0ABV7CS63</accession>
<dbReference type="PANTHER" id="PTHR11092:SF0">
    <property type="entry name" value="EPIMERASE FAMILY PROTEIN SDR39U1"/>
    <property type="match status" value="1"/>
</dbReference>
<keyword evidence="5" id="KW-1185">Reference proteome</keyword>
<dbReference type="InterPro" id="IPR013549">
    <property type="entry name" value="DUF1731"/>
</dbReference>
<evidence type="ECO:0000259" key="2">
    <source>
        <dbReference type="Pfam" id="PF01370"/>
    </source>
</evidence>
<dbReference type="InterPro" id="IPR036291">
    <property type="entry name" value="NAD(P)-bd_dom_sf"/>
</dbReference>
<dbReference type="Pfam" id="PF08338">
    <property type="entry name" value="DUF1731"/>
    <property type="match status" value="1"/>
</dbReference>
<dbReference type="PANTHER" id="PTHR11092">
    <property type="entry name" value="SUGAR NUCLEOTIDE EPIMERASE RELATED"/>
    <property type="match status" value="1"/>
</dbReference>
<dbReference type="Gene3D" id="3.40.50.720">
    <property type="entry name" value="NAD(P)-binding Rossmann-like Domain"/>
    <property type="match status" value="1"/>
</dbReference>
<dbReference type="Pfam" id="PF01370">
    <property type="entry name" value="Epimerase"/>
    <property type="match status" value="1"/>
</dbReference>
<dbReference type="InterPro" id="IPR010099">
    <property type="entry name" value="SDR39U1"/>
</dbReference>
<dbReference type="RefSeq" id="WP_390268264.1">
    <property type="nucleotide sequence ID" value="NZ_JBHRSA010000006.1"/>
</dbReference>
<comment type="similarity">
    <text evidence="1">Belongs to the NAD(P)-dependent epimerase/dehydratase family. SDR39U1 subfamily.</text>
</comment>
<dbReference type="NCBIfam" id="TIGR01777">
    <property type="entry name" value="yfcH"/>
    <property type="match status" value="1"/>
</dbReference>
<dbReference type="SUPFAM" id="SSF51735">
    <property type="entry name" value="NAD(P)-binding Rossmann-fold domains"/>
    <property type="match status" value="1"/>
</dbReference>
<evidence type="ECO:0000259" key="3">
    <source>
        <dbReference type="Pfam" id="PF08338"/>
    </source>
</evidence>
<dbReference type="CDD" id="cd05242">
    <property type="entry name" value="SDR_a8"/>
    <property type="match status" value="1"/>
</dbReference>
<protein>
    <submittedName>
        <fullName evidence="4">TIGR01777 family oxidoreductase</fullName>
    </submittedName>
</protein>
<name>A0ABV7CS63_9BACI</name>